<keyword evidence="8" id="KW-1185">Reference proteome</keyword>
<dbReference type="Proteomes" id="UP000610124">
    <property type="component" value="Unassembled WGS sequence"/>
</dbReference>
<sequence length="580" mass="61015">MPSAAPTGAADPLVGITEKRADSTLLSSARLLATQGSADQIAALLRALVTDPLGLLRALASVGSVDRAVELLGTALTLGLPAELNARLRCLLVELRLAGGEVRLALATAEEILGRGTAGTPELPATVRSAVLAGRAFGRHFQDPDRGRRHAESVLRGHDDRTAPDAEVLAATAVLSDLVLSDGRLTEGLRLARAAVDGAQAMPSPVWRAYLHLVLADRLLDVGAYGEAESTVRAAVADLTGLGGGGMDSIVALHRARLLSHRGRLAEARDEAQQALAAAMCRGTLLYVPPLLATLGQLALRFGDHDGAEAFVRRYRQTLADGAGRMPSPVYDWVELQVTAARHGAHAALAQMEQQYPDPGPRAALFTRQPGAAAWFVRTAHEAGDPHWAAVAAHEAERLAEENPGIPTLAASAVHAVSLLHGDPDGLVRAATEHGHHWARTAAAEDLAAMLDTRSHRRTAGAVAEAPAPPRLPAPAVAPAPAPSVAPPAPPVPPAPDPAARAAEENADALSDVERTVAHLVSQGLTNQQVASRIQRSPHTVNYHLRNIFRKVGLSSRVELARHAHLWTTDRPDITDFGIF</sequence>
<dbReference type="CDD" id="cd06170">
    <property type="entry name" value="LuxR_C_like"/>
    <property type="match status" value="1"/>
</dbReference>
<dbReference type="PANTHER" id="PTHR44688">
    <property type="entry name" value="DNA-BINDING TRANSCRIPTIONAL ACTIVATOR DEVR_DOSR"/>
    <property type="match status" value="1"/>
</dbReference>
<dbReference type="EMBL" id="JPRF03000060">
    <property type="protein sequence ID" value="OEV33707.1"/>
    <property type="molecule type" value="Genomic_DNA"/>
</dbReference>
<reference evidence="7 8" key="2">
    <citation type="submission" date="2014-07" db="EMBL/GenBank/DDBJ databases">
        <authorList>
            <person name="Zhang J.E."/>
            <person name="Yang H."/>
            <person name="Guo J."/>
            <person name="Deng Z."/>
            <person name="Luo H."/>
            <person name="Luo M."/>
            <person name="Zhao B."/>
        </authorList>
    </citation>
    <scope>NUCLEOTIDE SEQUENCE [LARGE SCALE GENOMIC DNA]</scope>
    <source>
        <strain evidence="7">ATCC 10762</strain>
        <strain evidence="8">ATCC 10762 / DSM 40127 / CCM 3239 / JCM 4008 / LMG 5968 / NBRC 12843 / NCIMB 8234 / A-377</strain>
    </source>
</reference>
<reference evidence="7" key="4">
    <citation type="submission" date="2016-08" db="EMBL/GenBank/DDBJ databases">
        <title>Sequencing, Assembly and Comparative Genomics of S. aureofaciens ATCC 10762.</title>
        <authorList>
            <person name="Gradnigo J.S."/>
            <person name="Johnson N."/>
            <person name="Somerville G.A."/>
        </authorList>
    </citation>
    <scope>NUCLEOTIDE SEQUENCE [LARGE SCALE GENOMIC DNA]</scope>
    <source>
        <strain evidence="7">ATCC 10762</strain>
    </source>
</reference>
<accession>A0A8H9HGZ2</accession>
<dbReference type="GO" id="GO:0003677">
    <property type="term" value="F:DNA binding"/>
    <property type="evidence" value="ECO:0007669"/>
    <property type="project" value="UniProtKB-KW"/>
</dbReference>
<comment type="caution">
    <text evidence="7">The sequence shown here is derived from an EMBL/GenBank/DDBJ whole genome shotgun (WGS) entry which is preliminary data.</text>
</comment>
<dbReference type="PRINTS" id="PR00038">
    <property type="entry name" value="HTHLUXR"/>
</dbReference>
<dbReference type="EMBL" id="BMUB01000003">
    <property type="protein sequence ID" value="GGU64891.1"/>
    <property type="molecule type" value="Genomic_DNA"/>
</dbReference>
<feature type="region of interest" description="Disordered" evidence="4">
    <location>
        <begin position="456"/>
        <end position="499"/>
    </location>
</feature>
<name>A0A1E7MZ50_KITAU</name>
<reference evidence="8" key="3">
    <citation type="submission" date="2016-08" db="EMBL/GenBank/DDBJ databases">
        <title>Sequencing, assembly and comparative genomics of S. aureofaciens ATCC 10762.</title>
        <authorList>
            <person name="Gradnigo J.S."/>
            <person name="Johnson N."/>
            <person name="Somerville G.A."/>
        </authorList>
    </citation>
    <scope>NUCLEOTIDE SEQUENCE [LARGE SCALE GENOMIC DNA]</scope>
    <source>
        <strain evidence="8">ATCC 10762 / DSM 40127 / CCM 3239 / JCM 4008 / LMG 5968 / NBRC 12843 / NCIMB 8234 / A-377</strain>
    </source>
</reference>
<keyword evidence="3" id="KW-0804">Transcription</keyword>
<dbReference type="SMART" id="SM00421">
    <property type="entry name" value="HTH_LUXR"/>
    <property type="match status" value="1"/>
</dbReference>
<evidence type="ECO:0000313" key="6">
    <source>
        <dbReference type="EMBL" id="GGU64891.1"/>
    </source>
</evidence>
<evidence type="ECO:0000256" key="3">
    <source>
        <dbReference type="ARBA" id="ARBA00023163"/>
    </source>
</evidence>
<dbReference type="InterPro" id="IPR011990">
    <property type="entry name" value="TPR-like_helical_dom_sf"/>
</dbReference>
<keyword evidence="1" id="KW-0805">Transcription regulation</keyword>
<dbReference type="Proteomes" id="UP000037395">
    <property type="component" value="Unassembled WGS sequence"/>
</dbReference>
<dbReference type="GO" id="GO:0006355">
    <property type="term" value="P:regulation of DNA-templated transcription"/>
    <property type="evidence" value="ECO:0007669"/>
    <property type="project" value="InterPro"/>
</dbReference>
<evidence type="ECO:0000256" key="1">
    <source>
        <dbReference type="ARBA" id="ARBA00023015"/>
    </source>
</evidence>
<evidence type="ECO:0000313" key="8">
    <source>
        <dbReference type="Proteomes" id="UP000037395"/>
    </source>
</evidence>
<dbReference type="InterPro" id="IPR000792">
    <property type="entry name" value="Tscrpt_reg_LuxR_C"/>
</dbReference>
<organism evidence="7 8">
    <name type="scientific">Kitasatospora aureofaciens</name>
    <name type="common">Streptomyces aureofaciens</name>
    <dbReference type="NCBI Taxonomy" id="1894"/>
    <lineage>
        <taxon>Bacteria</taxon>
        <taxon>Bacillati</taxon>
        <taxon>Actinomycetota</taxon>
        <taxon>Actinomycetes</taxon>
        <taxon>Kitasatosporales</taxon>
        <taxon>Streptomycetaceae</taxon>
        <taxon>Kitasatospora</taxon>
    </lineage>
</organism>
<dbReference type="KEGG" id="kau:B6264_12395"/>
<evidence type="ECO:0000256" key="4">
    <source>
        <dbReference type="SAM" id="MobiDB-lite"/>
    </source>
</evidence>
<evidence type="ECO:0000313" key="7">
    <source>
        <dbReference type="EMBL" id="OEV33707.1"/>
    </source>
</evidence>
<dbReference type="InterPro" id="IPR016032">
    <property type="entry name" value="Sig_transdc_resp-reg_C-effctor"/>
</dbReference>
<dbReference type="InterPro" id="IPR036388">
    <property type="entry name" value="WH-like_DNA-bd_sf"/>
</dbReference>
<reference evidence="6" key="5">
    <citation type="submission" date="2020-09" db="EMBL/GenBank/DDBJ databases">
        <authorList>
            <person name="Sun Q."/>
            <person name="Ohkuma M."/>
        </authorList>
    </citation>
    <scope>NUCLEOTIDE SEQUENCE</scope>
    <source>
        <strain evidence="6">JCM 4434</strain>
    </source>
</reference>
<reference evidence="6" key="1">
    <citation type="journal article" date="2014" name="Int. J. Syst. Evol. Microbiol.">
        <title>Complete genome sequence of Corynebacterium casei LMG S-19264T (=DSM 44701T), isolated from a smear-ripened cheese.</title>
        <authorList>
            <consortium name="US DOE Joint Genome Institute (JGI-PGF)"/>
            <person name="Walter F."/>
            <person name="Albersmeier A."/>
            <person name="Kalinowski J."/>
            <person name="Ruckert C."/>
        </authorList>
    </citation>
    <scope>NUCLEOTIDE SEQUENCE</scope>
    <source>
        <strain evidence="6">JCM 4434</strain>
    </source>
</reference>
<evidence type="ECO:0000259" key="5">
    <source>
        <dbReference type="PROSITE" id="PS50043"/>
    </source>
</evidence>
<dbReference type="PROSITE" id="PS50043">
    <property type="entry name" value="HTH_LUXR_2"/>
    <property type="match status" value="1"/>
</dbReference>
<keyword evidence="2" id="KW-0238">DNA-binding</keyword>
<feature type="domain" description="HTH luxR-type" evidence="5">
    <location>
        <begin position="503"/>
        <end position="568"/>
    </location>
</feature>
<gene>
    <name evidence="6" type="ORF">GCM10010502_14610</name>
    <name evidence="7" type="ORF">HS99_0038140</name>
</gene>
<dbReference type="Pfam" id="PF00196">
    <property type="entry name" value="GerE"/>
    <property type="match status" value="1"/>
</dbReference>
<accession>A0A1E7MZ50</accession>
<dbReference type="SUPFAM" id="SSF48452">
    <property type="entry name" value="TPR-like"/>
    <property type="match status" value="1"/>
</dbReference>
<dbReference type="Gene3D" id="1.25.40.10">
    <property type="entry name" value="Tetratricopeptide repeat domain"/>
    <property type="match status" value="1"/>
</dbReference>
<dbReference type="AlphaFoldDB" id="A0A1E7MZ50"/>
<dbReference type="Gene3D" id="1.10.10.10">
    <property type="entry name" value="Winged helix-like DNA-binding domain superfamily/Winged helix DNA-binding domain"/>
    <property type="match status" value="1"/>
</dbReference>
<evidence type="ECO:0000256" key="2">
    <source>
        <dbReference type="ARBA" id="ARBA00023125"/>
    </source>
</evidence>
<feature type="compositionally biased region" description="Pro residues" evidence="4">
    <location>
        <begin position="467"/>
        <end position="497"/>
    </location>
</feature>
<proteinExistence type="predicted"/>
<protein>
    <recommendedName>
        <fullName evidence="5">HTH luxR-type domain-containing protein</fullName>
    </recommendedName>
</protein>
<dbReference type="SUPFAM" id="SSF46894">
    <property type="entry name" value="C-terminal effector domain of the bipartite response regulators"/>
    <property type="match status" value="1"/>
</dbReference>
<dbReference type="PANTHER" id="PTHR44688:SF16">
    <property type="entry name" value="DNA-BINDING TRANSCRIPTIONAL ACTIVATOR DEVR_DOSR"/>
    <property type="match status" value="1"/>
</dbReference>
<dbReference type="PROSITE" id="PS00622">
    <property type="entry name" value="HTH_LUXR_1"/>
    <property type="match status" value="1"/>
</dbReference>